<dbReference type="PANTHER" id="PTHR36439:SF1">
    <property type="entry name" value="DUF1697 DOMAIN-CONTAINING PROTEIN"/>
    <property type="match status" value="1"/>
</dbReference>
<accession>A0A940X177</accession>
<dbReference type="SUPFAM" id="SSF160379">
    <property type="entry name" value="SP0830-like"/>
    <property type="match status" value="1"/>
</dbReference>
<reference evidence="1" key="2">
    <citation type="submission" date="2021-03" db="EMBL/GenBank/DDBJ databases">
        <authorList>
            <person name="Cao W."/>
        </authorList>
    </citation>
    <scope>NUCLEOTIDE SEQUENCE</scope>
    <source>
        <strain evidence="1">110414</strain>
    </source>
</reference>
<gene>
    <name evidence="1" type="ORF">J5837_00235</name>
</gene>
<dbReference type="PIRSF" id="PIRSF008502">
    <property type="entry name" value="UCP008502"/>
    <property type="match status" value="1"/>
</dbReference>
<protein>
    <submittedName>
        <fullName evidence="1">DUF1697 domain-containing protein</fullName>
    </submittedName>
</protein>
<dbReference type="Gene3D" id="3.30.70.1280">
    <property type="entry name" value="SP0830-like domains"/>
    <property type="match status" value="1"/>
</dbReference>
<dbReference type="RefSeq" id="WP_210534721.1">
    <property type="nucleotide sequence ID" value="NZ_JAGKTC010000001.1"/>
</dbReference>
<dbReference type="Proteomes" id="UP000673447">
    <property type="component" value="Unassembled WGS sequence"/>
</dbReference>
<evidence type="ECO:0000313" key="2">
    <source>
        <dbReference type="Proteomes" id="UP000673447"/>
    </source>
</evidence>
<organism evidence="1 2">
    <name type="scientific">Pseudoxanthomonas helianthi</name>
    <dbReference type="NCBI Taxonomy" id="1453541"/>
    <lineage>
        <taxon>Bacteria</taxon>
        <taxon>Pseudomonadati</taxon>
        <taxon>Pseudomonadota</taxon>
        <taxon>Gammaproteobacteria</taxon>
        <taxon>Lysobacterales</taxon>
        <taxon>Lysobacteraceae</taxon>
        <taxon>Pseudoxanthomonas</taxon>
    </lineage>
</organism>
<dbReference type="InterPro" id="IPR012545">
    <property type="entry name" value="DUF1697"/>
</dbReference>
<reference evidence="1" key="1">
    <citation type="journal article" date="2016" name="Int. J. Syst. Evol. Microbiol.">
        <title>Pseudoxanthomonas helianthi sp. nov., isolated from roots of Jerusalem artichoke (Helianthus tuberosus).</title>
        <authorList>
            <person name="Kittiwongwattana C."/>
            <person name="Thawai C."/>
        </authorList>
    </citation>
    <scope>NUCLEOTIDE SEQUENCE</scope>
    <source>
        <strain evidence="1">110414</strain>
    </source>
</reference>
<dbReference type="EMBL" id="JAGKTC010000001">
    <property type="protein sequence ID" value="MBP3982834.1"/>
    <property type="molecule type" value="Genomic_DNA"/>
</dbReference>
<sequence>MDTFIALLRAVNVGGTGKLPMEDLRALCAKAGFRDVRTYIASGNVVLRGGKDERQVKQALEAALQAYAGKPVGVLVRSVAQMREALDANPFADSAPNRVVAIFLDEVPPAGALDQAKGLRNERVALGTREIYVDYRDVDGMRDSKLQIPAAKAGTARNMNTVAKLVEMAGG</sequence>
<evidence type="ECO:0000313" key="1">
    <source>
        <dbReference type="EMBL" id="MBP3982834.1"/>
    </source>
</evidence>
<name>A0A940X177_9GAMM</name>
<dbReference type="Pfam" id="PF08002">
    <property type="entry name" value="DUF1697"/>
    <property type="match status" value="1"/>
</dbReference>
<dbReference type="AlphaFoldDB" id="A0A940X177"/>
<keyword evidence="2" id="KW-1185">Reference proteome</keyword>
<dbReference type="PANTHER" id="PTHR36439">
    <property type="entry name" value="BLL4334 PROTEIN"/>
    <property type="match status" value="1"/>
</dbReference>
<proteinExistence type="predicted"/>
<comment type="caution">
    <text evidence="1">The sequence shown here is derived from an EMBL/GenBank/DDBJ whole genome shotgun (WGS) entry which is preliminary data.</text>
</comment>